<reference evidence="2 3" key="2">
    <citation type="submission" date="2018-03" db="EMBL/GenBank/DDBJ databases">
        <title>Draft genome of Pseudomonas putida strain KT-27.</title>
        <authorList>
            <person name="Yoshizawa S."/>
            <person name="Khan N.H."/>
            <person name="Nishimura M."/>
            <person name="Chiura H.X."/>
            <person name="Ogura Y."/>
            <person name="Hayashi T."/>
            <person name="Kogure K."/>
        </authorList>
    </citation>
    <scope>NUCLEOTIDE SEQUENCE [LARGE SCALE GENOMIC DNA]</scope>
    <source>
        <strain evidence="2 3">KT-27</strain>
    </source>
</reference>
<protein>
    <submittedName>
        <fullName evidence="2">Transcriptional regulator</fullName>
    </submittedName>
</protein>
<evidence type="ECO:0000313" key="3">
    <source>
        <dbReference type="Proteomes" id="UP000237194"/>
    </source>
</evidence>
<dbReference type="InterPro" id="IPR036390">
    <property type="entry name" value="WH_DNA-bd_sf"/>
</dbReference>
<feature type="domain" description="WCX" evidence="1">
    <location>
        <begin position="96"/>
        <end position="173"/>
    </location>
</feature>
<evidence type="ECO:0000313" key="2">
    <source>
        <dbReference type="EMBL" id="POF89740.1"/>
    </source>
</evidence>
<proteinExistence type="predicted"/>
<dbReference type="RefSeq" id="WP_103437772.1">
    <property type="nucleotide sequence ID" value="NZ_MIND01000018.1"/>
</dbReference>
<accession>A0A2S3WFM2</accession>
<dbReference type="AlphaFoldDB" id="A0A2S3WFM2"/>
<gene>
    <name evidence="2" type="ORF">BGP80_17915</name>
</gene>
<dbReference type="InterPro" id="IPR057727">
    <property type="entry name" value="WCX_dom"/>
</dbReference>
<name>A0A2S3WFM2_PSEPU</name>
<reference evidence="2 3" key="1">
    <citation type="submission" date="2016-08" db="EMBL/GenBank/DDBJ databases">
        <authorList>
            <person name="Seilhamer J.J."/>
        </authorList>
    </citation>
    <scope>NUCLEOTIDE SEQUENCE [LARGE SCALE GENOMIC DNA]</scope>
    <source>
        <strain evidence="2 3">KT-27</strain>
    </source>
</reference>
<dbReference type="SUPFAM" id="SSF46785">
    <property type="entry name" value="Winged helix' DNA-binding domain"/>
    <property type="match status" value="1"/>
</dbReference>
<evidence type="ECO:0000259" key="1">
    <source>
        <dbReference type="Pfam" id="PF25583"/>
    </source>
</evidence>
<sequence>MPSNPTRQTIARQWQLLKLLPDRHPGMSSNQLQQALHQVGHGTSKRTVERDLNELTELFPVRCNSKGTPYGWYWQAEISTELLQPPQPSDRCMAQPITLRAWVTPGLARQLAAQPLSDDMLLEPLAEGDARLVATVAYDHALISWLLAHAGSIKVTAPDSVREALLERLRQALLLHDSD</sequence>
<dbReference type="Pfam" id="PF25583">
    <property type="entry name" value="WCX"/>
    <property type="match status" value="1"/>
</dbReference>
<organism evidence="2 3">
    <name type="scientific">Pseudomonas putida</name>
    <name type="common">Arthrobacter siderocapsulatus</name>
    <dbReference type="NCBI Taxonomy" id="303"/>
    <lineage>
        <taxon>Bacteria</taxon>
        <taxon>Pseudomonadati</taxon>
        <taxon>Pseudomonadota</taxon>
        <taxon>Gammaproteobacteria</taxon>
        <taxon>Pseudomonadales</taxon>
        <taxon>Pseudomonadaceae</taxon>
        <taxon>Pseudomonas</taxon>
    </lineage>
</organism>
<dbReference type="EMBL" id="MIND01000018">
    <property type="protein sequence ID" value="POF89740.1"/>
    <property type="molecule type" value="Genomic_DNA"/>
</dbReference>
<comment type="caution">
    <text evidence="2">The sequence shown here is derived from an EMBL/GenBank/DDBJ whole genome shotgun (WGS) entry which is preliminary data.</text>
</comment>
<dbReference type="Proteomes" id="UP000237194">
    <property type="component" value="Unassembled WGS sequence"/>
</dbReference>